<dbReference type="KEGG" id="bpb:bpr_IV124"/>
<dbReference type="RefSeq" id="WP_013283137.1">
    <property type="nucleotide sequence ID" value="NC_014390.1"/>
</dbReference>
<accession>E0S507</accession>
<sequence>MASKRKKHNEPEDEIEFDLERLSEYMHNLRPGEFADVDDMVRMCALKDLDLDKVAKYISQIKPGEYIIFDDLVIACSKTEQGDEPQGINGANEL</sequence>
<evidence type="ECO:0000313" key="2">
    <source>
        <dbReference type="Proteomes" id="UP000001299"/>
    </source>
</evidence>
<gene>
    <name evidence="1" type="ordered locus">bpr_IV124</name>
</gene>
<evidence type="ECO:0000313" key="1">
    <source>
        <dbReference type="EMBL" id="ADL36489.1"/>
    </source>
</evidence>
<organism evidence="1 2">
    <name type="scientific">Butyrivibrio proteoclasticus (strain ATCC 51982 / DSM 14932 / B316)</name>
    <name type="common">Clostridium proteoclasticum</name>
    <dbReference type="NCBI Taxonomy" id="515622"/>
    <lineage>
        <taxon>Bacteria</taxon>
        <taxon>Bacillati</taxon>
        <taxon>Bacillota</taxon>
        <taxon>Clostridia</taxon>
        <taxon>Lachnospirales</taxon>
        <taxon>Lachnospiraceae</taxon>
        <taxon>Butyrivibrio</taxon>
    </lineage>
</organism>
<name>E0S507_BUTPB</name>
<geneLocation type="plasmid" evidence="1 2">
    <name>pCY186</name>
</geneLocation>
<protein>
    <submittedName>
        <fullName evidence="1">Uncharacterized protein</fullName>
    </submittedName>
</protein>
<dbReference type="HOGENOM" id="CLU_2380775_0_0_9"/>
<dbReference type="Proteomes" id="UP000001299">
    <property type="component" value="Plasmid pCY186"/>
</dbReference>
<reference evidence="1 2" key="1">
    <citation type="journal article" date="2010" name="PLoS ONE">
        <title>The glycobiome of the rumen bacterium Butyrivibrio proteoclasticus B316(T) highlights adaptation to a polysaccharide-rich environment.</title>
        <authorList>
            <person name="Kelly W.J."/>
            <person name="Leahy S.C."/>
            <person name="Altermann E."/>
            <person name="Yeoman C.J."/>
            <person name="Dunne J.C."/>
            <person name="Kong Z."/>
            <person name="Pacheco D.M."/>
            <person name="Li D."/>
            <person name="Noel S.J."/>
            <person name="Moon C.D."/>
            <person name="Cookson A.L."/>
            <person name="Attwood G.T."/>
        </authorList>
    </citation>
    <scope>NUCLEOTIDE SEQUENCE [LARGE SCALE GENOMIC DNA]</scope>
    <source>
        <strain evidence="2">ATCC 51982 / DSM 14932 / B316</strain>
        <plasmid evidence="2">Plasmid pCY186</plasmid>
    </source>
</reference>
<dbReference type="AlphaFoldDB" id="E0S507"/>
<dbReference type="EMBL" id="CP001813">
    <property type="protein sequence ID" value="ADL36489.1"/>
    <property type="molecule type" value="Genomic_DNA"/>
</dbReference>
<dbReference type="eggNOG" id="ENOG50326WD">
    <property type="taxonomic scope" value="Bacteria"/>
</dbReference>
<proteinExistence type="predicted"/>
<keyword evidence="2" id="KW-1185">Reference proteome</keyword>
<keyword evidence="1" id="KW-0614">Plasmid</keyword>